<evidence type="ECO:0000313" key="6">
    <source>
        <dbReference type="Proteomes" id="UP001281614"/>
    </source>
</evidence>
<evidence type="ECO:0000256" key="2">
    <source>
        <dbReference type="ARBA" id="ARBA00023026"/>
    </source>
</evidence>
<dbReference type="EMBL" id="VYYT01000146">
    <property type="protein sequence ID" value="KAK2763443.1"/>
    <property type="molecule type" value="Genomic_DNA"/>
</dbReference>
<dbReference type="InterPro" id="IPR052210">
    <property type="entry name" value="LysM1-like"/>
</dbReference>
<comment type="caution">
    <text evidence="5">The sequence shown here is derived from an EMBL/GenBank/DDBJ whole genome shotgun (WGS) entry which is preliminary data.</text>
</comment>
<keyword evidence="2" id="KW-0843">Virulence</keyword>
<feature type="domain" description="LysM" evidence="4">
    <location>
        <begin position="67"/>
        <end position="97"/>
    </location>
</feature>
<dbReference type="GO" id="GO:0008061">
    <property type="term" value="F:chitin binding"/>
    <property type="evidence" value="ECO:0007669"/>
    <property type="project" value="UniProtKB-KW"/>
</dbReference>
<dbReference type="AlphaFoldDB" id="A0AAD9YIX3"/>
<organism evidence="5 6">
    <name type="scientific">Colletotrichum kahawae</name>
    <name type="common">Coffee berry disease fungus</name>
    <dbReference type="NCBI Taxonomy" id="34407"/>
    <lineage>
        <taxon>Eukaryota</taxon>
        <taxon>Fungi</taxon>
        <taxon>Dikarya</taxon>
        <taxon>Ascomycota</taxon>
        <taxon>Pezizomycotina</taxon>
        <taxon>Sordariomycetes</taxon>
        <taxon>Hypocreomycetidae</taxon>
        <taxon>Glomerellales</taxon>
        <taxon>Glomerellaceae</taxon>
        <taxon>Colletotrichum</taxon>
        <taxon>Colletotrichum gloeosporioides species complex</taxon>
    </lineage>
</organism>
<dbReference type="PANTHER" id="PTHR34997">
    <property type="entry name" value="AM15"/>
    <property type="match status" value="1"/>
</dbReference>
<keyword evidence="6" id="KW-1185">Reference proteome</keyword>
<sequence>MSSAQQPLLKLCHQQRRATLAIASQRQSVSSKDLLEANLEANDHLDNWCGGIQVGQDLCLPAQCKLHLVTPDDSCDSVTVEYGVSLENLSEWNPKVYIQCDGLNKTISGFICVGPPIGQVVQGSHELNAQSQRNVTRHDPPIN</sequence>
<dbReference type="Pfam" id="PF01476">
    <property type="entry name" value="LysM"/>
    <property type="match status" value="2"/>
</dbReference>
<feature type="domain" description="LysM" evidence="4">
    <location>
        <begin position="24"/>
        <end position="61"/>
    </location>
</feature>
<reference evidence="5" key="1">
    <citation type="submission" date="2023-02" db="EMBL/GenBank/DDBJ databases">
        <title>Colletotrichum kahawae CIFC_Que2 genome sequencing and assembly.</title>
        <authorList>
            <person name="Baroncelli R."/>
        </authorList>
    </citation>
    <scope>NUCLEOTIDE SEQUENCE</scope>
    <source>
        <strain evidence="5">CIFC_Que2</strain>
    </source>
</reference>
<evidence type="ECO:0000256" key="1">
    <source>
        <dbReference type="ARBA" id="ARBA00022669"/>
    </source>
</evidence>
<dbReference type="SUPFAM" id="SSF54106">
    <property type="entry name" value="LysM domain"/>
    <property type="match status" value="1"/>
</dbReference>
<evidence type="ECO:0000259" key="4">
    <source>
        <dbReference type="Pfam" id="PF01476"/>
    </source>
</evidence>
<protein>
    <submittedName>
        <fullName evidence="5">LysM domain-containing protein</fullName>
    </submittedName>
</protein>
<comment type="similarity">
    <text evidence="3">Belongs to the secreted LysM effector family.</text>
</comment>
<name>A0AAD9YIX3_COLKA</name>
<evidence type="ECO:0000313" key="5">
    <source>
        <dbReference type="EMBL" id="KAK2763443.1"/>
    </source>
</evidence>
<dbReference type="InterPro" id="IPR018392">
    <property type="entry name" value="LysM"/>
</dbReference>
<proteinExistence type="inferred from homology"/>
<dbReference type="PANTHER" id="PTHR34997:SF1">
    <property type="entry name" value="PEPTIDOGLYCAN-BINDING LYSIN DOMAIN"/>
    <property type="match status" value="1"/>
</dbReference>
<evidence type="ECO:0000256" key="3">
    <source>
        <dbReference type="ARBA" id="ARBA00044955"/>
    </source>
</evidence>
<dbReference type="CDD" id="cd00118">
    <property type="entry name" value="LysM"/>
    <property type="match status" value="1"/>
</dbReference>
<gene>
    <name evidence="5" type="ORF">CKAH01_05037</name>
</gene>
<dbReference type="Gene3D" id="3.10.350.10">
    <property type="entry name" value="LysM domain"/>
    <property type="match status" value="1"/>
</dbReference>
<keyword evidence="1" id="KW-0147">Chitin-binding</keyword>
<dbReference type="InterPro" id="IPR036779">
    <property type="entry name" value="LysM_dom_sf"/>
</dbReference>
<dbReference type="Proteomes" id="UP001281614">
    <property type="component" value="Unassembled WGS sequence"/>
</dbReference>
<accession>A0AAD9YIX3</accession>